<name>A0A2U3DXA2_PURLI</name>
<dbReference type="EMBL" id="LCWV01000022">
    <property type="protein sequence ID" value="PWI66866.1"/>
    <property type="molecule type" value="Genomic_DNA"/>
</dbReference>
<dbReference type="Pfam" id="PF07350">
    <property type="entry name" value="Gig2-like"/>
    <property type="match status" value="1"/>
</dbReference>
<evidence type="ECO:0008006" key="6">
    <source>
        <dbReference type="Google" id="ProtNLM"/>
    </source>
</evidence>
<keyword evidence="5" id="KW-1185">Reference proteome</keyword>
<dbReference type="EMBL" id="JAWRVI010000058">
    <property type="protein sequence ID" value="KAK4083258.1"/>
    <property type="molecule type" value="Genomic_DNA"/>
</dbReference>
<reference evidence="3" key="1">
    <citation type="submission" date="2015-05" db="EMBL/GenBank/DDBJ databases">
        <authorList>
            <person name="Wang D.B."/>
            <person name="Wang M."/>
        </authorList>
    </citation>
    <scope>NUCLEOTIDE SEQUENCE</scope>
    <source>
        <strain evidence="3">36-1</strain>
    </source>
</reference>
<reference evidence="3 4" key="2">
    <citation type="journal article" date="2016" name="Front. Microbiol.">
        <title>Genome and transcriptome sequences reveal the specific parasitism of the nematophagous Purpureocillium lilacinum 36-1.</title>
        <authorList>
            <person name="Xie J."/>
            <person name="Li S."/>
            <person name="Mo C."/>
            <person name="Xiao X."/>
            <person name="Peng D."/>
            <person name="Wang G."/>
            <person name="Xiao Y."/>
        </authorList>
    </citation>
    <scope>NUCLEOTIDE SEQUENCE [LARGE SCALE GENOMIC DNA]</scope>
    <source>
        <strain evidence="3 4">36-1</strain>
    </source>
</reference>
<dbReference type="PANTHER" id="PTHR30613:SF1">
    <property type="entry name" value="DUF1479 DOMAIN PROTEIN (AFU_ORTHOLOGUE AFUA_5G09280)"/>
    <property type="match status" value="1"/>
</dbReference>
<gene>
    <name evidence="3" type="ORF">PCL_04710</name>
    <name evidence="2" type="ORF">Purlil1_10828</name>
</gene>
<dbReference type="Gene3D" id="2.60.120.330">
    <property type="entry name" value="B-lactam Antibiotic, Isopenicillin N Synthase, Chain"/>
    <property type="match status" value="1"/>
</dbReference>
<dbReference type="AlphaFoldDB" id="A0A2U3DXA2"/>
<dbReference type="InterPro" id="IPR010856">
    <property type="entry name" value="Gig2-like"/>
</dbReference>
<comment type="caution">
    <text evidence="3">The sequence shown here is derived from an EMBL/GenBank/DDBJ whole genome shotgun (WGS) entry which is preliminary data.</text>
</comment>
<evidence type="ECO:0000256" key="1">
    <source>
        <dbReference type="SAM" id="MobiDB-lite"/>
    </source>
</evidence>
<reference evidence="2" key="3">
    <citation type="submission" date="2023-11" db="EMBL/GenBank/DDBJ databases">
        <authorList>
            <person name="Beijen E."/>
            <person name="Ohm R.A."/>
        </authorList>
    </citation>
    <scope>NUCLEOTIDE SEQUENCE</scope>
    <source>
        <strain evidence="2">CBS 150709</strain>
    </source>
</reference>
<dbReference type="PANTHER" id="PTHR30613">
    <property type="entry name" value="UNCHARACTERIZED PROTEIN YBIU-RELATED"/>
    <property type="match status" value="1"/>
</dbReference>
<evidence type="ECO:0000313" key="2">
    <source>
        <dbReference type="EMBL" id="KAK4083258.1"/>
    </source>
</evidence>
<sequence>MLRSCYTTWRRAPTLARAASTVAAGRSMGTSGDIGDSFTSISGAEAAPLPDRFVDLKRHLARGKHQKLWDGWCRLLRTLERENETIAARKSDVIPQVRFAELDSDCEKLKHEIQKRGVVVVRGVIPQSEARAYKDEVEGYVRKNPQTRGFPKHDPQVYELYWSAPQLKARSHPAMMEVQQRLMTSLWTSSLDAPISLSHPLTYADRLRIRQPGDTSFALGPHIDGGSVERWEKEGYGRGGVYDKIFEGDWEKYDPFDATTRIDAVNNLYDGPGACSMLRLWQGWLSMSECGPLEGTLLVNPLIKLSTAYLLLRPFFTPISRSRHEGFLNASNWMLLNEANMTTELQGASLEHRQELNEELHPHLALGQTMVHIPKMHPGDFVAWHCDSIHAVDKQHIGKDDSSVLYIPVCPLTQSNAEYLARQRDTFRRGTPAPDFPGDEGESEHVDRPSEDMLQTCTNTMGRQAFGLDRLALAEGASPGEQKVVQRANKILGY</sequence>
<feature type="region of interest" description="Disordered" evidence="1">
    <location>
        <begin position="426"/>
        <end position="450"/>
    </location>
</feature>
<protein>
    <recommendedName>
        <fullName evidence="6">DUF1479 domain protein</fullName>
    </recommendedName>
</protein>
<dbReference type="SUPFAM" id="SSF51197">
    <property type="entry name" value="Clavaminate synthase-like"/>
    <property type="match status" value="1"/>
</dbReference>
<organism evidence="3 4">
    <name type="scientific">Purpureocillium lilacinum</name>
    <name type="common">Paecilomyces lilacinus</name>
    <dbReference type="NCBI Taxonomy" id="33203"/>
    <lineage>
        <taxon>Eukaryota</taxon>
        <taxon>Fungi</taxon>
        <taxon>Dikarya</taxon>
        <taxon>Ascomycota</taxon>
        <taxon>Pezizomycotina</taxon>
        <taxon>Sordariomycetes</taxon>
        <taxon>Hypocreomycetidae</taxon>
        <taxon>Hypocreales</taxon>
        <taxon>Ophiocordycipitaceae</taxon>
        <taxon>Purpureocillium</taxon>
    </lineage>
</organism>
<evidence type="ECO:0000313" key="3">
    <source>
        <dbReference type="EMBL" id="PWI66866.1"/>
    </source>
</evidence>
<evidence type="ECO:0000313" key="5">
    <source>
        <dbReference type="Proteomes" id="UP001287286"/>
    </source>
</evidence>
<evidence type="ECO:0000313" key="4">
    <source>
        <dbReference type="Proteomes" id="UP000245956"/>
    </source>
</evidence>
<dbReference type="Proteomes" id="UP000245956">
    <property type="component" value="Unassembled WGS sequence"/>
</dbReference>
<reference evidence="2 5" key="4">
    <citation type="journal article" date="2024" name="Microbiol. Resour. Announc.">
        <title>Genome annotations for the ascomycete fungi Trichoderma harzianum, Trichoderma aggressivum, and Purpureocillium lilacinum.</title>
        <authorList>
            <person name="Beijen E.P.W."/>
            <person name="Ohm R.A."/>
        </authorList>
    </citation>
    <scope>NUCLEOTIDE SEQUENCE [LARGE SCALE GENOMIC DNA]</scope>
    <source>
        <strain evidence="2 5">CBS 150709</strain>
    </source>
</reference>
<dbReference type="InterPro" id="IPR027443">
    <property type="entry name" value="IPNS-like_sf"/>
</dbReference>
<proteinExistence type="predicted"/>
<dbReference type="Proteomes" id="UP001287286">
    <property type="component" value="Unassembled WGS sequence"/>
</dbReference>
<accession>A0A2U3DXA2</accession>